<gene>
    <name evidence="8" type="ORF">FYJ71_06100</name>
</gene>
<feature type="transmembrane region" description="Helical" evidence="7">
    <location>
        <begin position="60"/>
        <end position="79"/>
    </location>
</feature>
<keyword evidence="9" id="KW-1185">Reference proteome</keyword>
<dbReference type="InterPro" id="IPR036259">
    <property type="entry name" value="MFS_trans_sf"/>
</dbReference>
<feature type="transmembrane region" description="Helical" evidence="7">
    <location>
        <begin position="354"/>
        <end position="374"/>
    </location>
</feature>
<feature type="transmembrane region" description="Helical" evidence="7">
    <location>
        <begin position="27"/>
        <end position="48"/>
    </location>
</feature>
<feature type="transmembrane region" description="Helical" evidence="7">
    <location>
        <begin position="184"/>
        <end position="202"/>
    </location>
</feature>
<keyword evidence="4 7" id="KW-0812">Transmembrane</keyword>
<evidence type="ECO:0000256" key="1">
    <source>
        <dbReference type="ARBA" id="ARBA00004651"/>
    </source>
</evidence>
<dbReference type="Pfam" id="PF00854">
    <property type="entry name" value="PTR2"/>
    <property type="match status" value="1"/>
</dbReference>
<evidence type="ECO:0000256" key="2">
    <source>
        <dbReference type="ARBA" id="ARBA00022448"/>
    </source>
</evidence>
<name>A0A6N7X070_9FIRM</name>
<dbReference type="Gene3D" id="1.20.1250.20">
    <property type="entry name" value="MFS general substrate transporter like domains"/>
    <property type="match status" value="2"/>
</dbReference>
<dbReference type="InterPro" id="IPR000109">
    <property type="entry name" value="POT_fam"/>
</dbReference>
<comment type="caution">
    <text evidence="8">The sequence shown here is derived from an EMBL/GenBank/DDBJ whole genome shotgun (WGS) entry which is preliminary data.</text>
</comment>
<feature type="transmembrane region" description="Helical" evidence="7">
    <location>
        <begin position="243"/>
        <end position="271"/>
    </location>
</feature>
<evidence type="ECO:0000256" key="5">
    <source>
        <dbReference type="ARBA" id="ARBA00022989"/>
    </source>
</evidence>
<feature type="transmembrane region" description="Helical" evidence="7">
    <location>
        <begin position="291"/>
        <end position="309"/>
    </location>
</feature>
<evidence type="ECO:0000256" key="7">
    <source>
        <dbReference type="SAM" id="Phobius"/>
    </source>
</evidence>
<keyword evidence="5 7" id="KW-1133">Transmembrane helix</keyword>
<evidence type="ECO:0000256" key="4">
    <source>
        <dbReference type="ARBA" id="ARBA00022692"/>
    </source>
</evidence>
<dbReference type="EMBL" id="VUNE01000003">
    <property type="protein sequence ID" value="MST62535.1"/>
    <property type="molecule type" value="Genomic_DNA"/>
</dbReference>
<dbReference type="Proteomes" id="UP000440713">
    <property type="component" value="Unassembled WGS sequence"/>
</dbReference>
<dbReference type="AlphaFoldDB" id="A0A6N7X070"/>
<dbReference type="RefSeq" id="WP_154537927.1">
    <property type="nucleotide sequence ID" value="NZ_JAQYHJ010000006.1"/>
</dbReference>
<accession>A0A6N7X070</accession>
<evidence type="ECO:0000256" key="3">
    <source>
        <dbReference type="ARBA" id="ARBA00022475"/>
    </source>
</evidence>
<feature type="transmembrane region" description="Helical" evidence="7">
    <location>
        <begin position="94"/>
        <end position="122"/>
    </location>
</feature>
<feature type="transmembrane region" description="Helical" evidence="7">
    <location>
        <begin position="419"/>
        <end position="440"/>
    </location>
</feature>
<reference evidence="8 9" key="1">
    <citation type="submission" date="2019-08" db="EMBL/GenBank/DDBJ databases">
        <title>In-depth cultivation of the pig gut microbiome towards novel bacterial diversity and tailored functional studies.</title>
        <authorList>
            <person name="Wylensek D."/>
            <person name="Hitch T.C.A."/>
            <person name="Clavel T."/>
        </authorList>
    </citation>
    <scope>NUCLEOTIDE SEQUENCE [LARGE SCALE GENOMIC DNA]</scope>
    <source>
        <strain evidence="8 9">WCA-SAB-591-4A-A</strain>
    </source>
</reference>
<feature type="transmembrane region" description="Helical" evidence="7">
    <location>
        <begin position="143"/>
        <end position="164"/>
    </location>
</feature>
<keyword evidence="3" id="KW-1003">Cell membrane</keyword>
<evidence type="ECO:0000256" key="6">
    <source>
        <dbReference type="ARBA" id="ARBA00023136"/>
    </source>
</evidence>
<organism evidence="8 9">
    <name type="scientific">Peptostreptococcus porci</name>
    <dbReference type="NCBI Taxonomy" id="2652282"/>
    <lineage>
        <taxon>Bacteria</taxon>
        <taxon>Bacillati</taxon>
        <taxon>Bacillota</taxon>
        <taxon>Clostridia</taxon>
        <taxon>Peptostreptococcales</taxon>
        <taxon>Peptostreptococcaceae</taxon>
        <taxon>Peptostreptococcus</taxon>
    </lineage>
</organism>
<evidence type="ECO:0000313" key="8">
    <source>
        <dbReference type="EMBL" id="MST62535.1"/>
    </source>
</evidence>
<feature type="transmembrane region" description="Helical" evidence="7">
    <location>
        <begin position="321"/>
        <end position="342"/>
    </location>
</feature>
<protein>
    <submittedName>
        <fullName evidence="8">Peptide MFS transporter</fullName>
    </submittedName>
</protein>
<dbReference type="PANTHER" id="PTHR23517">
    <property type="entry name" value="RESISTANCE PROTEIN MDTM, PUTATIVE-RELATED-RELATED"/>
    <property type="match status" value="1"/>
</dbReference>
<sequence>METSKKRYPTAFWVCSASEIFERLAYYLGRSLILIFITTAVLEGGLGLSDKVGANMQANMTAFSYLGAVFGGFVVDRFIGAKYTTPVGMVITGIGYYIGSIATGAQHIYLMILTVSIGLGLFKNGPIIGRVITDKSQMDSAFSIRYTLVNVGALIGTFAVGILYKDVFAKNGVLGFAPCFKLAALSMILGAIWYVFVCWKHLGTIGSKPFKLEKTAEELEMEKKEHLEDQIKRPLTTIEKKRIGAIILASAFSIIFWIFWYLAYLPVYYYWAENMNWVVAGYTVPATWFDAANSLFCIILGPVMAMLWNHLAARPQGDMSLFRKTGLGIGIIGLGYLFYAAIDIMRGDAKASVLLLIVFALLLTLGEMFFSPLGHSFISKYSPSKYLGLMMSMWGIATFFAAKLYGYAYGFLFGGTFKFTNACFIVAGIAFASAIILFTLDKRLSALVED</sequence>
<proteinExistence type="predicted"/>
<dbReference type="InterPro" id="IPR050171">
    <property type="entry name" value="MFS_Transporters"/>
</dbReference>
<keyword evidence="6 7" id="KW-0472">Membrane</keyword>
<keyword evidence="2" id="KW-0813">Transport</keyword>
<dbReference type="PANTHER" id="PTHR23517:SF15">
    <property type="entry name" value="PROTON-DEPENDENT OLIGOPEPTIDE FAMILY TRANSPORT PROTEIN"/>
    <property type="match status" value="1"/>
</dbReference>
<dbReference type="GO" id="GO:0022857">
    <property type="term" value="F:transmembrane transporter activity"/>
    <property type="evidence" value="ECO:0007669"/>
    <property type="project" value="InterPro"/>
</dbReference>
<comment type="subcellular location">
    <subcellularLocation>
        <location evidence="1">Cell membrane</location>
        <topology evidence="1">Multi-pass membrane protein</topology>
    </subcellularLocation>
</comment>
<feature type="transmembrane region" description="Helical" evidence="7">
    <location>
        <begin position="386"/>
        <end position="407"/>
    </location>
</feature>
<evidence type="ECO:0000313" key="9">
    <source>
        <dbReference type="Proteomes" id="UP000440713"/>
    </source>
</evidence>
<dbReference type="GO" id="GO:0005886">
    <property type="term" value="C:plasma membrane"/>
    <property type="evidence" value="ECO:0007669"/>
    <property type="project" value="UniProtKB-SubCell"/>
</dbReference>
<dbReference type="SUPFAM" id="SSF103473">
    <property type="entry name" value="MFS general substrate transporter"/>
    <property type="match status" value="1"/>
</dbReference>